<dbReference type="Pfam" id="PF01936">
    <property type="entry name" value="NYN"/>
    <property type="match status" value="1"/>
</dbReference>
<feature type="region of interest" description="Disordered" evidence="1">
    <location>
        <begin position="115"/>
        <end position="134"/>
    </location>
</feature>
<dbReference type="EMBL" id="JAMPKK010000064">
    <property type="protein sequence ID" value="MEP0867271.1"/>
    <property type="molecule type" value="Genomic_DNA"/>
</dbReference>
<evidence type="ECO:0000256" key="1">
    <source>
        <dbReference type="SAM" id="MobiDB-lite"/>
    </source>
</evidence>
<dbReference type="RefSeq" id="WP_190419998.1">
    <property type="nucleotide sequence ID" value="NZ_JAMPKK010000064.1"/>
</dbReference>
<proteinExistence type="predicted"/>
<accession>A0ABV0JV43</accession>
<name>A0ABV0JV43_9CYAN</name>
<gene>
    <name evidence="3" type="ORF">NDI37_22735</name>
</gene>
<feature type="domain" description="NYN" evidence="2">
    <location>
        <begin position="145"/>
        <end position="253"/>
    </location>
</feature>
<comment type="caution">
    <text evidence="3">The sequence shown here is derived from an EMBL/GenBank/DDBJ whole genome shotgun (WGS) entry which is preliminary data.</text>
</comment>
<protein>
    <submittedName>
        <fullName evidence="3">NYN domain-containing protein</fullName>
    </submittedName>
</protein>
<evidence type="ECO:0000259" key="2">
    <source>
        <dbReference type="Pfam" id="PF01936"/>
    </source>
</evidence>
<keyword evidence="4" id="KW-1185">Reference proteome</keyword>
<evidence type="ECO:0000313" key="4">
    <source>
        <dbReference type="Proteomes" id="UP001442494"/>
    </source>
</evidence>
<dbReference type="Proteomes" id="UP001442494">
    <property type="component" value="Unassembled WGS sequence"/>
</dbReference>
<sequence>MPDNPSLRAANDSAVIHQISLCVYQAIISIQQHEPELLSEKYRNAPWSDTRYQSAFLRKLEAELSKAQDRDTLIKTVQKFLQVLLIGRCLELPIYSNLLAKIRHMSQSPNNSVMQQAAGANSTNVHDTPNASSADAHTPKAIAILLLDTENLQLDTETENFLTTVCTYPIQVKIAFANWRHLGKLDAELHERGYDLIHVPAGRDNADGKMIAVGLSIHEHYPKAREVLVCSSDKVMTNLCNHLLKTGLNVYRVWRQGENLTISNYKNGKTETYPPKKLPEIPTLVQCITHLQLLIKTEQERTGNQWIKLSRISALFLELHKITISQVVAAHLPGKRARDIFINNPSDFVVHQPPEQSELYVTLFETIAPRSVASNDSNNTAFPTDVKTDIKPLHTINSKEQLEQALIGILGSIKTKSPESKISLSHLGTGFRAVYNKSATEVLKKLGLGSSLSKFLQSCQGLKVQNIGKDEFVELAQNSISTINSQVVLEQVLINLLNSLTNTSHNLPIPIESLGSEFHKQYGVTISAIMKQLKMDGNFLKFLQSCSAFKVENSGKSYRVAIAK</sequence>
<reference evidence="3 4" key="1">
    <citation type="submission" date="2022-04" db="EMBL/GenBank/DDBJ databases">
        <title>Positive selection, recombination, and allopatry shape intraspecific diversity of widespread and dominant cyanobacteria.</title>
        <authorList>
            <person name="Wei J."/>
            <person name="Shu W."/>
            <person name="Hu C."/>
        </authorList>
    </citation>
    <scope>NUCLEOTIDE SEQUENCE [LARGE SCALE GENOMIC DNA]</scope>
    <source>
        <strain evidence="3 4">GB2-A5</strain>
    </source>
</reference>
<evidence type="ECO:0000313" key="3">
    <source>
        <dbReference type="EMBL" id="MEP0867271.1"/>
    </source>
</evidence>
<dbReference type="InterPro" id="IPR021139">
    <property type="entry name" value="NYN"/>
</dbReference>
<organism evidence="3 4">
    <name type="scientific">Funiculus sociatus GB2-A5</name>
    <dbReference type="NCBI Taxonomy" id="2933946"/>
    <lineage>
        <taxon>Bacteria</taxon>
        <taxon>Bacillati</taxon>
        <taxon>Cyanobacteriota</taxon>
        <taxon>Cyanophyceae</taxon>
        <taxon>Coleofasciculales</taxon>
        <taxon>Coleofasciculaceae</taxon>
        <taxon>Funiculus</taxon>
    </lineage>
</organism>